<evidence type="ECO:0000259" key="9">
    <source>
        <dbReference type="PROSITE" id="PS50250"/>
    </source>
</evidence>
<accession>A0AAD4Q342</accession>
<name>A0AAD4Q342_9EURO</name>
<comment type="caution">
    <text evidence="10">The sequence shown here is derived from an EMBL/GenBank/DDBJ whole genome shotgun (WGS) entry which is preliminary data.</text>
</comment>
<protein>
    <recommendedName>
        <fullName evidence="8">COP9 signalosome complex subunit 1</fullName>
    </recommendedName>
</protein>
<evidence type="ECO:0000313" key="11">
    <source>
        <dbReference type="Proteomes" id="UP001201262"/>
    </source>
</evidence>
<reference evidence="10" key="1">
    <citation type="submission" date="2021-12" db="EMBL/GenBank/DDBJ databases">
        <title>Convergent genome expansion in fungi linked to evolution of root-endophyte symbiosis.</title>
        <authorList>
            <consortium name="DOE Joint Genome Institute"/>
            <person name="Ke Y.-H."/>
            <person name="Bonito G."/>
            <person name="Liao H.-L."/>
            <person name="Looney B."/>
            <person name="Rojas-Flechas A."/>
            <person name="Nash J."/>
            <person name="Hameed K."/>
            <person name="Schadt C."/>
            <person name="Martin F."/>
            <person name="Crous P.W."/>
            <person name="Miettinen O."/>
            <person name="Magnuson J.K."/>
            <person name="Labbe J."/>
            <person name="Jacobson D."/>
            <person name="Doktycz M.J."/>
            <person name="Veneault-Fourrey C."/>
            <person name="Kuo A."/>
            <person name="Mondo S."/>
            <person name="Calhoun S."/>
            <person name="Riley R."/>
            <person name="Ohm R."/>
            <person name="LaButti K."/>
            <person name="Andreopoulos B."/>
            <person name="Pangilinan J."/>
            <person name="Nolan M."/>
            <person name="Tritt A."/>
            <person name="Clum A."/>
            <person name="Lipzen A."/>
            <person name="Daum C."/>
            <person name="Barry K."/>
            <person name="Grigoriev I.V."/>
            <person name="Vilgalys R."/>
        </authorList>
    </citation>
    <scope>NUCLEOTIDE SEQUENCE</scope>
    <source>
        <strain evidence="10">PMI_201</strain>
    </source>
</reference>
<comment type="similarity">
    <text evidence="3">Belongs to the CSN1 family.</text>
</comment>
<dbReference type="GeneID" id="70239720"/>
<dbReference type="GO" id="GO:0005737">
    <property type="term" value="C:cytoplasm"/>
    <property type="evidence" value="ECO:0007669"/>
    <property type="project" value="UniProtKB-SubCell"/>
</dbReference>
<dbReference type="Proteomes" id="UP001201262">
    <property type="component" value="Unassembled WGS sequence"/>
</dbReference>
<keyword evidence="5" id="KW-0963">Cytoplasm</keyword>
<evidence type="ECO:0000256" key="3">
    <source>
        <dbReference type="ARBA" id="ARBA00008793"/>
    </source>
</evidence>
<sequence length="471" mass="52742">MTSQQAAKQAALFGGEIQQNEPVRQYLVKVEDVPKFDLESYIANYKGRTRFDRLYMIGSCSTVLSTDALRLAVVEAKSGKDVARYERAVQALAKIAPKDPEAVLDRKWVERTRQVVRAETDKLEHELKGYKNNLIKESIRMGTDDLASHYHAIGDLASASKTYSRLKDNCTTPSHAAAMHLKTINVAIERGDWFAVQQAVAKYRSGPKPEDEQKKIQPKIAASLGLSHLELGNYLEAANNFLAAEPTLGDSFNENLTANDVAVYGGLCALASMDRNDLQKNVLENGQFRNYLELEPHIRRAISFFCNSKFRSCLDILEEYRTDYLLDFHLQRHIAPLYTRIRTKSIQQYSIPFSRITLQAMAKVFAPDAVGGLARPTDINSPFVQELIALIEKGILDARIDLEKGLLVSKQTDLRADVHKEAIESVEEYINEAHLRLLRANILSAGLQVTAPVLDIKADLGTRLGRGPSWN</sequence>
<evidence type="ECO:0000256" key="7">
    <source>
        <dbReference type="ARBA" id="ARBA00023242"/>
    </source>
</evidence>
<dbReference type="InterPro" id="IPR019585">
    <property type="entry name" value="Rpn7/CSN1"/>
</dbReference>
<evidence type="ECO:0000256" key="5">
    <source>
        <dbReference type="ARBA" id="ARBA00022490"/>
    </source>
</evidence>
<dbReference type="InterPro" id="IPR036390">
    <property type="entry name" value="WH_DNA-bd_sf"/>
</dbReference>
<dbReference type="FunFam" id="1.25.40.570:FF:000022">
    <property type="entry name" value="COP9 signalosome complex subunit 1"/>
    <property type="match status" value="1"/>
</dbReference>
<dbReference type="GO" id="GO:0008180">
    <property type="term" value="C:COP9 signalosome"/>
    <property type="evidence" value="ECO:0007669"/>
    <property type="project" value="UniProtKB-KW"/>
</dbReference>
<dbReference type="EMBL" id="JAJTJA010000004">
    <property type="protein sequence ID" value="KAH8701047.1"/>
    <property type="molecule type" value="Genomic_DNA"/>
</dbReference>
<evidence type="ECO:0000256" key="2">
    <source>
        <dbReference type="ARBA" id="ARBA00004496"/>
    </source>
</evidence>
<keyword evidence="7" id="KW-0539">Nucleus</keyword>
<dbReference type="SUPFAM" id="SSF46785">
    <property type="entry name" value="Winged helix' DNA-binding domain"/>
    <property type="match status" value="1"/>
</dbReference>
<evidence type="ECO:0000256" key="4">
    <source>
        <dbReference type="ARBA" id="ARBA00011098"/>
    </source>
</evidence>
<dbReference type="PANTHER" id="PTHR14145:SF2">
    <property type="entry name" value="COP9 SIGNALOSOME COMPLEX SUBUNIT 1"/>
    <property type="match status" value="1"/>
</dbReference>
<dbReference type="RefSeq" id="XP_046074753.1">
    <property type="nucleotide sequence ID" value="XM_046209433.1"/>
</dbReference>
<comment type="subcellular location">
    <subcellularLocation>
        <location evidence="2">Cytoplasm</location>
    </subcellularLocation>
    <subcellularLocation>
        <location evidence="1">Nucleus</location>
    </subcellularLocation>
</comment>
<comment type="subunit">
    <text evidence="4">Component of the COP9 signalosome (CSN) complex.</text>
</comment>
<dbReference type="InterPro" id="IPR000717">
    <property type="entry name" value="PCI_dom"/>
</dbReference>
<dbReference type="PANTHER" id="PTHR14145">
    <property type="entry name" value="26S PROTESOME SUBUNIT 6"/>
    <property type="match status" value="1"/>
</dbReference>
<dbReference type="Gene3D" id="1.25.40.570">
    <property type="match status" value="1"/>
</dbReference>
<dbReference type="AlphaFoldDB" id="A0AAD4Q342"/>
<keyword evidence="11" id="KW-1185">Reference proteome</keyword>
<evidence type="ECO:0000256" key="8">
    <source>
        <dbReference type="ARBA" id="ARBA00067814"/>
    </source>
</evidence>
<dbReference type="Pfam" id="PF01399">
    <property type="entry name" value="PCI"/>
    <property type="match status" value="1"/>
</dbReference>
<dbReference type="Pfam" id="PF10602">
    <property type="entry name" value="RPN7"/>
    <property type="match status" value="1"/>
</dbReference>
<evidence type="ECO:0000256" key="6">
    <source>
        <dbReference type="ARBA" id="ARBA00022790"/>
    </source>
</evidence>
<dbReference type="PROSITE" id="PS50250">
    <property type="entry name" value="PCI"/>
    <property type="match status" value="1"/>
</dbReference>
<dbReference type="SMART" id="SM00088">
    <property type="entry name" value="PINT"/>
    <property type="match status" value="1"/>
</dbReference>
<evidence type="ECO:0000313" key="10">
    <source>
        <dbReference type="EMBL" id="KAH8701047.1"/>
    </source>
</evidence>
<dbReference type="InterPro" id="IPR045135">
    <property type="entry name" value="Rpn7_N"/>
</dbReference>
<evidence type="ECO:0000256" key="1">
    <source>
        <dbReference type="ARBA" id="ARBA00004123"/>
    </source>
</evidence>
<organism evidence="10 11">
    <name type="scientific">Talaromyces proteolyticus</name>
    <dbReference type="NCBI Taxonomy" id="1131652"/>
    <lineage>
        <taxon>Eukaryota</taxon>
        <taxon>Fungi</taxon>
        <taxon>Dikarya</taxon>
        <taxon>Ascomycota</taxon>
        <taxon>Pezizomycotina</taxon>
        <taxon>Eurotiomycetes</taxon>
        <taxon>Eurotiomycetidae</taxon>
        <taxon>Eurotiales</taxon>
        <taxon>Trichocomaceae</taxon>
        <taxon>Talaromyces</taxon>
        <taxon>Talaromyces sect. Bacilispori</taxon>
    </lineage>
</organism>
<proteinExistence type="inferred from homology"/>
<feature type="domain" description="PCI" evidence="9">
    <location>
        <begin position="233"/>
        <end position="414"/>
    </location>
</feature>
<keyword evidence="6" id="KW-0736">Signalosome</keyword>
<gene>
    <name evidence="10" type="ORF">BGW36DRAFT_139746</name>
</gene>